<keyword evidence="3" id="KW-1185">Reference proteome</keyword>
<dbReference type="GO" id="GO:0035438">
    <property type="term" value="F:cyclic-di-GMP binding"/>
    <property type="evidence" value="ECO:0007669"/>
    <property type="project" value="InterPro"/>
</dbReference>
<proteinExistence type="predicted"/>
<dbReference type="SUPFAM" id="SSF141371">
    <property type="entry name" value="PilZ domain-like"/>
    <property type="match status" value="1"/>
</dbReference>
<dbReference type="InterPro" id="IPR009875">
    <property type="entry name" value="PilZ_domain"/>
</dbReference>
<name>A0A418NWM3_9SPHN</name>
<organism evidence="2 3">
    <name type="scientific">Aurantiacibacter zhengii</name>
    <dbReference type="NCBI Taxonomy" id="2307003"/>
    <lineage>
        <taxon>Bacteria</taxon>
        <taxon>Pseudomonadati</taxon>
        <taxon>Pseudomonadota</taxon>
        <taxon>Alphaproteobacteria</taxon>
        <taxon>Sphingomonadales</taxon>
        <taxon>Erythrobacteraceae</taxon>
        <taxon>Aurantiacibacter</taxon>
    </lineage>
</organism>
<dbReference type="Pfam" id="PF07238">
    <property type="entry name" value="PilZ"/>
    <property type="match status" value="1"/>
</dbReference>
<comment type="caution">
    <text evidence="2">The sequence shown here is derived from an EMBL/GenBank/DDBJ whole genome shotgun (WGS) entry which is preliminary data.</text>
</comment>
<accession>A0A418NWM3</accession>
<evidence type="ECO:0000313" key="2">
    <source>
        <dbReference type="EMBL" id="RIV89039.1"/>
    </source>
</evidence>
<evidence type="ECO:0000313" key="3">
    <source>
        <dbReference type="Proteomes" id="UP000286576"/>
    </source>
</evidence>
<gene>
    <name evidence="2" type="ORF">D2V07_01925</name>
</gene>
<dbReference type="Proteomes" id="UP000286576">
    <property type="component" value="Unassembled WGS sequence"/>
</dbReference>
<evidence type="ECO:0000259" key="1">
    <source>
        <dbReference type="Pfam" id="PF07238"/>
    </source>
</evidence>
<feature type="domain" description="PilZ" evidence="1">
    <location>
        <begin position="18"/>
        <end position="103"/>
    </location>
</feature>
<dbReference type="EMBL" id="QXFL01000001">
    <property type="protein sequence ID" value="RIV89039.1"/>
    <property type="molecule type" value="Genomic_DNA"/>
</dbReference>
<protein>
    <submittedName>
        <fullName evidence="2">PilZ domain-containing protein</fullName>
    </submittedName>
</protein>
<dbReference type="AlphaFoldDB" id="A0A418NWM3"/>
<reference evidence="2 3" key="1">
    <citation type="submission" date="2018-08" db="EMBL/GenBank/DDBJ databases">
        <title>Erythrobacter zhengii sp.nov., a bacterium isolated from deep-sea sediment.</title>
        <authorList>
            <person name="Fang C."/>
            <person name="Wu Y.-H."/>
            <person name="Sun C."/>
            <person name="Wang H."/>
            <person name="Cheng H."/>
            <person name="Meng F.-X."/>
            <person name="Wang C.-S."/>
            <person name="Xu X.-W."/>
        </authorList>
    </citation>
    <scope>NUCLEOTIDE SEQUENCE [LARGE SCALE GENOMIC DNA]</scope>
    <source>
        <strain evidence="2 3">V18</strain>
    </source>
</reference>
<sequence length="125" mass="13857">MVTFAIHSTRWGNCMGERSVERHDISIMGTLRTGTGKREVTIVDLSERGCRILDRMGFLSPDLGVTIKIGPVGPVDATVRWQDRPYAGIRFNNPLYPAVLDHIRTHFDLRDLGRGNIDNPGGTPG</sequence>